<sequence>MGIGMGVLFYRLIAGHWAWENGDSDIWYLPKSGTVITVNCEAAGETADISSPTLTFYY</sequence>
<gene>
    <name evidence="1" type="ORF">S03H2_63573</name>
</gene>
<comment type="caution">
    <text evidence="1">The sequence shown here is derived from an EMBL/GenBank/DDBJ whole genome shotgun (WGS) entry which is preliminary data.</text>
</comment>
<accession>X1JXB8</accession>
<organism evidence="1">
    <name type="scientific">marine sediment metagenome</name>
    <dbReference type="NCBI Taxonomy" id="412755"/>
    <lineage>
        <taxon>unclassified sequences</taxon>
        <taxon>metagenomes</taxon>
        <taxon>ecological metagenomes</taxon>
    </lineage>
</organism>
<dbReference type="AlphaFoldDB" id="X1JXB8"/>
<dbReference type="EMBL" id="BARU01041209">
    <property type="protein sequence ID" value="GAH85995.1"/>
    <property type="molecule type" value="Genomic_DNA"/>
</dbReference>
<reference evidence="1" key="1">
    <citation type="journal article" date="2014" name="Front. Microbiol.">
        <title>High frequency of phylogenetically diverse reductive dehalogenase-homologous genes in deep subseafloor sedimentary metagenomes.</title>
        <authorList>
            <person name="Kawai M."/>
            <person name="Futagami T."/>
            <person name="Toyoda A."/>
            <person name="Takaki Y."/>
            <person name="Nishi S."/>
            <person name="Hori S."/>
            <person name="Arai W."/>
            <person name="Tsubouchi T."/>
            <person name="Morono Y."/>
            <person name="Uchiyama I."/>
            <person name="Ito T."/>
            <person name="Fujiyama A."/>
            <person name="Inagaki F."/>
            <person name="Takami H."/>
        </authorList>
    </citation>
    <scope>NUCLEOTIDE SEQUENCE</scope>
    <source>
        <strain evidence="1">Expedition CK06-06</strain>
    </source>
</reference>
<name>X1JXB8_9ZZZZ</name>
<protein>
    <submittedName>
        <fullName evidence="1">Uncharacterized protein</fullName>
    </submittedName>
</protein>
<proteinExistence type="predicted"/>
<evidence type="ECO:0000313" key="1">
    <source>
        <dbReference type="EMBL" id="GAH85995.1"/>
    </source>
</evidence>